<reference evidence="1" key="2">
    <citation type="submission" date="2020-05" db="UniProtKB">
        <authorList>
            <consortium name="EnsemblMetazoa"/>
        </authorList>
    </citation>
    <scope>IDENTIFICATION</scope>
    <source>
        <strain evidence="1">FAR1</strain>
    </source>
</reference>
<evidence type="ECO:0000313" key="1">
    <source>
        <dbReference type="EnsemblMetazoa" id="AFAF008775-PA"/>
    </source>
</evidence>
<sequence>MVLNLNRTTFGSDHIAFPPVSWHGGTTKKATKVHHQTQSLAVLRVHTLICILKSLLLSKFGIRREDDSDLLPDFILNVRNQQTFCVRYRRRLQPSSSDALTHLLGLIPCVPQLMQSTRLHSANTAAGKVQLSCNLQVDTLFVQHAGSHHLLWRLATERPQTHLNGVHTEIQHGATTETLHPQAIDVRQHEAKLNIHLANLAKLPSVDTLPHQTVVWEKPRPDGFHQEKLSFGRSLDQPLRLTLVEAEWFLTQHMLAMVQHQQHQLVVRVVDRPDVNDICERTDARLIALVRRPDAMVGCEFFSVLLLPGSHGHNLMIRRWQRTDGIREIVRDVARTSDSPA</sequence>
<dbReference type="EnsemblMetazoa" id="AFAF008775-RA">
    <property type="protein sequence ID" value="AFAF008775-PA"/>
    <property type="gene ID" value="AFAF008775"/>
</dbReference>
<protein>
    <submittedName>
        <fullName evidence="1">Uncharacterized protein</fullName>
    </submittedName>
</protein>
<dbReference type="EMBL" id="AXCN02000654">
    <property type="status" value="NOT_ANNOTATED_CDS"/>
    <property type="molecule type" value="Genomic_DNA"/>
</dbReference>
<organism evidence="1 2">
    <name type="scientific">Anopheles farauti</name>
    <dbReference type="NCBI Taxonomy" id="69004"/>
    <lineage>
        <taxon>Eukaryota</taxon>
        <taxon>Metazoa</taxon>
        <taxon>Ecdysozoa</taxon>
        <taxon>Arthropoda</taxon>
        <taxon>Hexapoda</taxon>
        <taxon>Insecta</taxon>
        <taxon>Pterygota</taxon>
        <taxon>Neoptera</taxon>
        <taxon>Endopterygota</taxon>
        <taxon>Diptera</taxon>
        <taxon>Nematocera</taxon>
        <taxon>Culicoidea</taxon>
        <taxon>Culicidae</taxon>
        <taxon>Anophelinae</taxon>
        <taxon>Anopheles</taxon>
    </lineage>
</organism>
<keyword evidence="2" id="KW-1185">Reference proteome</keyword>
<proteinExistence type="predicted"/>
<name>A0A182QEX2_9DIPT</name>
<reference evidence="2" key="1">
    <citation type="submission" date="2014-01" db="EMBL/GenBank/DDBJ databases">
        <title>The Genome Sequence of Anopheles farauti FAR1 (V2).</title>
        <authorList>
            <consortium name="The Broad Institute Genomics Platform"/>
            <person name="Neafsey D.E."/>
            <person name="Besansky N."/>
            <person name="Howell P."/>
            <person name="Walton C."/>
            <person name="Young S.K."/>
            <person name="Zeng Q."/>
            <person name="Gargeya S."/>
            <person name="Fitzgerald M."/>
            <person name="Haas B."/>
            <person name="Abouelleil A."/>
            <person name="Allen A.W."/>
            <person name="Alvarado L."/>
            <person name="Arachchi H.M."/>
            <person name="Berlin A.M."/>
            <person name="Chapman S.B."/>
            <person name="Gainer-Dewar J."/>
            <person name="Goldberg J."/>
            <person name="Griggs A."/>
            <person name="Gujja S."/>
            <person name="Hansen M."/>
            <person name="Howarth C."/>
            <person name="Imamovic A."/>
            <person name="Ireland A."/>
            <person name="Larimer J."/>
            <person name="McCowan C."/>
            <person name="Murphy C."/>
            <person name="Pearson M."/>
            <person name="Poon T.W."/>
            <person name="Priest M."/>
            <person name="Roberts A."/>
            <person name="Saif S."/>
            <person name="Shea T."/>
            <person name="Sisk P."/>
            <person name="Sykes S."/>
            <person name="Wortman J."/>
            <person name="Nusbaum C."/>
            <person name="Birren B."/>
        </authorList>
    </citation>
    <scope>NUCLEOTIDE SEQUENCE [LARGE SCALE GENOMIC DNA]</scope>
    <source>
        <strain evidence="2">FAR1</strain>
    </source>
</reference>
<dbReference type="VEuPathDB" id="VectorBase:AFAF008775"/>
<accession>A0A182QEX2</accession>
<evidence type="ECO:0000313" key="2">
    <source>
        <dbReference type="Proteomes" id="UP000075886"/>
    </source>
</evidence>
<dbReference type="Proteomes" id="UP000075886">
    <property type="component" value="Unassembled WGS sequence"/>
</dbReference>
<dbReference type="AlphaFoldDB" id="A0A182QEX2"/>